<dbReference type="OrthoDB" id="10541445at2759"/>
<evidence type="ECO:0000313" key="2">
    <source>
        <dbReference type="Proteomes" id="UP000800036"/>
    </source>
</evidence>
<name>A0A6A5VM76_9PLEO</name>
<dbReference type="AlphaFoldDB" id="A0A6A5VM76"/>
<evidence type="ECO:0000313" key="1">
    <source>
        <dbReference type="EMBL" id="KAF1977975.1"/>
    </source>
</evidence>
<reference evidence="1" key="1">
    <citation type="journal article" date="2020" name="Stud. Mycol.">
        <title>101 Dothideomycetes genomes: a test case for predicting lifestyles and emergence of pathogens.</title>
        <authorList>
            <person name="Haridas S."/>
            <person name="Albert R."/>
            <person name="Binder M."/>
            <person name="Bloem J."/>
            <person name="Labutti K."/>
            <person name="Salamov A."/>
            <person name="Andreopoulos B."/>
            <person name="Baker S."/>
            <person name="Barry K."/>
            <person name="Bills G."/>
            <person name="Bluhm B."/>
            <person name="Cannon C."/>
            <person name="Castanera R."/>
            <person name="Culley D."/>
            <person name="Daum C."/>
            <person name="Ezra D."/>
            <person name="Gonzalez J."/>
            <person name="Henrissat B."/>
            <person name="Kuo A."/>
            <person name="Liang C."/>
            <person name="Lipzen A."/>
            <person name="Lutzoni F."/>
            <person name="Magnuson J."/>
            <person name="Mondo S."/>
            <person name="Nolan M."/>
            <person name="Ohm R."/>
            <person name="Pangilinan J."/>
            <person name="Park H.-J."/>
            <person name="Ramirez L."/>
            <person name="Alfaro M."/>
            <person name="Sun H."/>
            <person name="Tritt A."/>
            <person name="Yoshinaga Y."/>
            <person name="Zwiers L.-H."/>
            <person name="Turgeon B."/>
            <person name="Goodwin S."/>
            <person name="Spatafora J."/>
            <person name="Crous P."/>
            <person name="Grigoriev I."/>
        </authorList>
    </citation>
    <scope>NUCLEOTIDE SEQUENCE</scope>
    <source>
        <strain evidence="1">CBS 107.79</strain>
    </source>
</reference>
<proteinExistence type="predicted"/>
<accession>A0A6A5VM76</accession>
<dbReference type="EMBL" id="ML976662">
    <property type="protein sequence ID" value="KAF1977975.1"/>
    <property type="molecule type" value="Genomic_DNA"/>
</dbReference>
<keyword evidence="2" id="KW-1185">Reference proteome</keyword>
<gene>
    <name evidence="1" type="ORF">BU23DRAFT_564818</name>
</gene>
<protein>
    <submittedName>
        <fullName evidence="1">Uncharacterized protein</fullName>
    </submittedName>
</protein>
<organism evidence="1 2">
    <name type="scientific">Bimuria novae-zelandiae CBS 107.79</name>
    <dbReference type="NCBI Taxonomy" id="1447943"/>
    <lineage>
        <taxon>Eukaryota</taxon>
        <taxon>Fungi</taxon>
        <taxon>Dikarya</taxon>
        <taxon>Ascomycota</taxon>
        <taxon>Pezizomycotina</taxon>
        <taxon>Dothideomycetes</taxon>
        <taxon>Pleosporomycetidae</taxon>
        <taxon>Pleosporales</taxon>
        <taxon>Massarineae</taxon>
        <taxon>Didymosphaeriaceae</taxon>
        <taxon>Bimuria</taxon>
    </lineage>
</organism>
<sequence length="157" mass="17647">MLVGNVLMHAKYKPMLAAYKSRLELLGATLRQDSNVAFYYKGIKYMFLNKGVARPLYMVTGNKIRFLIITIFADPSIVRLPFNELPRIVYSLVYQAHRHLGQIERIKGLSLDKLNGLMVALAQERGATIREGEIGLKATLAIAIVPLERVGRKYAIG</sequence>
<dbReference type="Proteomes" id="UP000800036">
    <property type="component" value="Unassembled WGS sequence"/>
</dbReference>